<feature type="domain" description="Peptidase S1" evidence="11">
    <location>
        <begin position="34"/>
        <end position="264"/>
    </location>
</feature>
<dbReference type="PROSITE" id="PS00134">
    <property type="entry name" value="TRYPSIN_HIS"/>
    <property type="match status" value="1"/>
</dbReference>
<evidence type="ECO:0000259" key="12">
    <source>
        <dbReference type="PROSITE" id="PS51670"/>
    </source>
</evidence>
<dbReference type="PROSITE" id="PS51670">
    <property type="entry name" value="SHKT"/>
    <property type="match status" value="1"/>
</dbReference>
<comment type="caution">
    <text evidence="7">Lacks conserved residue(s) required for the propagation of feature annotation.</text>
</comment>
<name>A0A6P8J1U8_ACTTE</name>
<dbReference type="Gene3D" id="2.40.10.10">
    <property type="entry name" value="Trypsin-like serine proteases"/>
    <property type="match status" value="1"/>
</dbReference>
<dbReference type="Pfam" id="PF00089">
    <property type="entry name" value="Trypsin"/>
    <property type="match status" value="1"/>
</dbReference>
<dbReference type="GO" id="GO:0004252">
    <property type="term" value="F:serine-type endopeptidase activity"/>
    <property type="evidence" value="ECO:0007669"/>
    <property type="project" value="InterPro"/>
</dbReference>
<proteinExistence type="predicted"/>
<evidence type="ECO:0000313" key="14">
    <source>
        <dbReference type="RefSeq" id="XP_031573891.1"/>
    </source>
</evidence>
<dbReference type="InParanoid" id="A0A6P8J1U8"/>
<dbReference type="InterPro" id="IPR043504">
    <property type="entry name" value="Peptidase_S1_PA_chymotrypsin"/>
</dbReference>
<evidence type="ECO:0000256" key="6">
    <source>
        <dbReference type="ARBA" id="ARBA00023157"/>
    </source>
</evidence>
<keyword evidence="1" id="KW-0800">Toxin</keyword>
<dbReference type="GO" id="GO:0006508">
    <property type="term" value="P:proteolysis"/>
    <property type="evidence" value="ECO:0007669"/>
    <property type="project" value="UniProtKB-KW"/>
</dbReference>
<organism evidence="13 14">
    <name type="scientific">Actinia tenebrosa</name>
    <name type="common">Australian red waratah sea anemone</name>
    <dbReference type="NCBI Taxonomy" id="6105"/>
    <lineage>
        <taxon>Eukaryota</taxon>
        <taxon>Metazoa</taxon>
        <taxon>Cnidaria</taxon>
        <taxon>Anthozoa</taxon>
        <taxon>Hexacorallia</taxon>
        <taxon>Actiniaria</taxon>
        <taxon>Actiniidae</taxon>
        <taxon>Actinia</taxon>
    </lineage>
</organism>
<dbReference type="InterPro" id="IPR018114">
    <property type="entry name" value="TRYPSIN_HIS"/>
</dbReference>
<dbReference type="RefSeq" id="XP_031573891.1">
    <property type="nucleotide sequence ID" value="XM_031718031.1"/>
</dbReference>
<evidence type="ECO:0000256" key="8">
    <source>
        <dbReference type="RuleBase" id="RU363034"/>
    </source>
</evidence>
<dbReference type="FunFam" id="2.40.10.10:FF:000120">
    <property type="entry name" value="Putative serine protease"/>
    <property type="match status" value="1"/>
</dbReference>
<keyword evidence="2 8" id="KW-0645">Protease</keyword>
<evidence type="ECO:0000256" key="4">
    <source>
        <dbReference type="ARBA" id="ARBA00022801"/>
    </source>
</evidence>
<feature type="chain" id="PRO_5027605460" evidence="10">
    <location>
        <begin position="22"/>
        <end position="354"/>
    </location>
</feature>
<dbReference type="SUPFAM" id="SSF50494">
    <property type="entry name" value="Trypsin-like serine proteases"/>
    <property type="match status" value="1"/>
</dbReference>
<evidence type="ECO:0000256" key="7">
    <source>
        <dbReference type="PROSITE-ProRule" id="PRU01005"/>
    </source>
</evidence>
<feature type="compositionally biased region" description="Low complexity" evidence="9">
    <location>
        <begin position="306"/>
        <end position="320"/>
    </location>
</feature>
<evidence type="ECO:0000256" key="5">
    <source>
        <dbReference type="ARBA" id="ARBA00022825"/>
    </source>
</evidence>
<dbReference type="InterPro" id="IPR033116">
    <property type="entry name" value="TRYPSIN_SER"/>
</dbReference>
<dbReference type="InterPro" id="IPR009003">
    <property type="entry name" value="Peptidase_S1_PA"/>
</dbReference>
<dbReference type="PRINTS" id="PR00722">
    <property type="entry name" value="CHYMOTRYPSIN"/>
</dbReference>
<keyword evidence="6 7" id="KW-1015">Disulfide bond</keyword>
<feature type="compositionally biased region" description="Polar residues" evidence="9">
    <location>
        <begin position="288"/>
        <end position="305"/>
    </location>
</feature>
<dbReference type="AlphaFoldDB" id="A0A6P8J1U8"/>
<evidence type="ECO:0000256" key="9">
    <source>
        <dbReference type="SAM" id="MobiDB-lite"/>
    </source>
</evidence>
<dbReference type="Proteomes" id="UP000515163">
    <property type="component" value="Unplaced"/>
</dbReference>
<dbReference type="SMART" id="SM00020">
    <property type="entry name" value="Tryp_SPc"/>
    <property type="match status" value="1"/>
</dbReference>
<dbReference type="InterPro" id="IPR003582">
    <property type="entry name" value="ShKT_dom"/>
</dbReference>
<evidence type="ECO:0000256" key="3">
    <source>
        <dbReference type="ARBA" id="ARBA00022729"/>
    </source>
</evidence>
<dbReference type="InterPro" id="IPR001254">
    <property type="entry name" value="Trypsin_dom"/>
</dbReference>
<keyword evidence="5 8" id="KW-0720">Serine protease</keyword>
<dbReference type="GO" id="GO:0090729">
    <property type="term" value="F:toxin activity"/>
    <property type="evidence" value="ECO:0007669"/>
    <property type="project" value="UniProtKB-KW"/>
</dbReference>
<dbReference type="CDD" id="cd00190">
    <property type="entry name" value="Tryp_SPc"/>
    <property type="match status" value="1"/>
</dbReference>
<protein>
    <submittedName>
        <fullName evidence="14">Chymotrypsinogen B-like</fullName>
    </submittedName>
</protein>
<dbReference type="PROSITE" id="PS50240">
    <property type="entry name" value="TRYPSIN_DOM"/>
    <property type="match status" value="1"/>
</dbReference>
<gene>
    <name evidence="14" type="primary">LOC116307729</name>
</gene>
<dbReference type="PANTHER" id="PTHR24252:SF7">
    <property type="entry name" value="HYALIN"/>
    <property type="match status" value="1"/>
</dbReference>
<accession>A0A6P8J1U8</accession>
<evidence type="ECO:0000313" key="13">
    <source>
        <dbReference type="Proteomes" id="UP000515163"/>
    </source>
</evidence>
<evidence type="ECO:0000256" key="10">
    <source>
        <dbReference type="SAM" id="SignalP"/>
    </source>
</evidence>
<dbReference type="InterPro" id="IPR001314">
    <property type="entry name" value="Peptidase_S1A"/>
</dbReference>
<dbReference type="GeneID" id="116307729"/>
<dbReference type="FunCoup" id="A0A6P8J1U8">
    <property type="interactions" value="146"/>
</dbReference>
<evidence type="ECO:0000256" key="1">
    <source>
        <dbReference type="ARBA" id="ARBA00022656"/>
    </source>
</evidence>
<feature type="disulfide bond" evidence="7">
    <location>
        <begin position="338"/>
        <end position="351"/>
    </location>
</feature>
<feature type="domain" description="ShKT" evidence="12">
    <location>
        <begin position="324"/>
        <end position="354"/>
    </location>
</feature>
<keyword evidence="4 8" id="KW-0378">Hydrolase</keyword>
<evidence type="ECO:0000256" key="2">
    <source>
        <dbReference type="ARBA" id="ARBA00022670"/>
    </source>
</evidence>
<dbReference type="KEGG" id="aten:116307729"/>
<dbReference type="PROSITE" id="PS00135">
    <property type="entry name" value="TRYPSIN_SER"/>
    <property type="match status" value="1"/>
</dbReference>
<dbReference type="PANTHER" id="PTHR24252">
    <property type="entry name" value="ACROSIN-RELATED"/>
    <property type="match status" value="1"/>
</dbReference>
<feature type="region of interest" description="Disordered" evidence="9">
    <location>
        <begin position="270"/>
        <end position="321"/>
    </location>
</feature>
<reference evidence="14" key="1">
    <citation type="submission" date="2025-08" db="UniProtKB">
        <authorList>
            <consortium name="RefSeq"/>
        </authorList>
    </citation>
    <scope>IDENTIFICATION</scope>
    <source>
        <tissue evidence="14">Tentacle</tissue>
    </source>
</reference>
<keyword evidence="13" id="KW-1185">Reference proteome</keyword>
<dbReference type="OrthoDB" id="10061449at2759"/>
<keyword evidence="3 10" id="KW-0732">Signal</keyword>
<feature type="signal peptide" evidence="10">
    <location>
        <begin position="1"/>
        <end position="21"/>
    </location>
</feature>
<sequence length="354" mass="38535">MMIILLLKTLTASLFILPSHASLSCGIRPSGGRIVGGEEAIPHSWPWQVSLRKGRTNYHTCGGTLIRPDWVLTAAHCVMRPEKYTVIVGSHFRKGGETSVQQNIRVKKVHRHLGFSMANYKDDIALLHLEHPAVLSDKVLPACLPKSDPNVGANCYTSGWGRISANGWGSKTLKQAKFEIASDRECKRQYGTDFIKFSTHLCAGSAANTSSTCQGDSGGPLVCEKEGRWYVHGATSFGRSCSIKYYTVYTRVNKYLGWIYKRIGGPMPTSGVIPTNAPVTNKPVKPSTKPSQSTKTPITKKPTQLPTQSTSTAPSGTTTPFPGCRNKGSGCTGMENRCNFHVIKILCQKTCGLC</sequence>
<evidence type="ECO:0000259" key="11">
    <source>
        <dbReference type="PROSITE" id="PS50240"/>
    </source>
</evidence>
<dbReference type="Pfam" id="PF01549">
    <property type="entry name" value="ShK"/>
    <property type="match status" value="1"/>
</dbReference>